<evidence type="ECO:0000256" key="1">
    <source>
        <dbReference type="ARBA" id="ARBA00005750"/>
    </source>
</evidence>
<dbReference type="Gene3D" id="3.20.20.140">
    <property type="entry name" value="Metal-dependent hydrolases"/>
    <property type="match status" value="1"/>
</dbReference>
<evidence type="ECO:0000313" key="7">
    <source>
        <dbReference type="Proteomes" id="UP000245412"/>
    </source>
</evidence>
<accession>A0AB73T5J1</accession>
<keyword evidence="3" id="KW-0378">Hydrolase</keyword>
<name>A0AB73T5J1_9FIRM</name>
<dbReference type="SUPFAM" id="SSF89550">
    <property type="entry name" value="PHP domain-like"/>
    <property type="match status" value="1"/>
</dbReference>
<dbReference type="PIRSF" id="PIRSF016557">
    <property type="entry name" value="Caps_synth_CpsB"/>
    <property type="match status" value="1"/>
</dbReference>
<keyword evidence="7" id="KW-1185">Reference proteome</keyword>
<dbReference type="Proteomes" id="UP000245412">
    <property type="component" value="Unassembled WGS sequence"/>
</dbReference>
<dbReference type="GO" id="GO:0030145">
    <property type="term" value="F:manganese ion binding"/>
    <property type="evidence" value="ECO:0007669"/>
    <property type="project" value="InterPro"/>
</dbReference>
<dbReference type="AlphaFoldDB" id="A0AB73T5J1"/>
<evidence type="ECO:0000313" key="6">
    <source>
        <dbReference type="EMBL" id="PWJ76153.1"/>
    </source>
</evidence>
<evidence type="ECO:0000256" key="4">
    <source>
        <dbReference type="ARBA" id="ARBA00022912"/>
    </source>
</evidence>
<proteinExistence type="inferred from homology"/>
<comment type="catalytic activity">
    <reaction evidence="5">
        <text>O-phospho-L-tyrosyl-[protein] + H2O = L-tyrosyl-[protein] + phosphate</text>
        <dbReference type="Rhea" id="RHEA:10684"/>
        <dbReference type="Rhea" id="RHEA-COMP:10136"/>
        <dbReference type="Rhea" id="RHEA-COMP:20101"/>
        <dbReference type="ChEBI" id="CHEBI:15377"/>
        <dbReference type="ChEBI" id="CHEBI:43474"/>
        <dbReference type="ChEBI" id="CHEBI:46858"/>
        <dbReference type="ChEBI" id="CHEBI:61978"/>
        <dbReference type="EC" id="3.1.3.48"/>
    </reaction>
</comment>
<evidence type="ECO:0000256" key="5">
    <source>
        <dbReference type="ARBA" id="ARBA00051722"/>
    </source>
</evidence>
<protein>
    <recommendedName>
        <fullName evidence="2">protein-tyrosine-phosphatase</fullName>
        <ecNumber evidence="2">3.1.3.48</ecNumber>
    </recommendedName>
</protein>
<keyword evidence="4" id="KW-0904">Protein phosphatase</keyword>
<dbReference type="EC" id="3.1.3.48" evidence="2"/>
<dbReference type="GO" id="GO:0004725">
    <property type="term" value="F:protein tyrosine phosphatase activity"/>
    <property type="evidence" value="ECO:0007669"/>
    <property type="project" value="UniProtKB-EC"/>
</dbReference>
<dbReference type="InterPro" id="IPR016667">
    <property type="entry name" value="Caps_polysacc_synth_CpsB/CapC"/>
</dbReference>
<evidence type="ECO:0000256" key="2">
    <source>
        <dbReference type="ARBA" id="ARBA00013064"/>
    </source>
</evidence>
<dbReference type="Pfam" id="PF19567">
    <property type="entry name" value="CpsB_CapC"/>
    <property type="match status" value="1"/>
</dbReference>
<comment type="caution">
    <text evidence="6">The sequence shown here is derived from an EMBL/GenBank/DDBJ whole genome shotgun (WGS) entry which is preliminary data.</text>
</comment>
<sequence length="242" mass="27626">MLNSIDVHCHILPGVDDGSESMDETMSMIKMAYSEGIRGMIATPHYHYGYAAQDWEKVYHVWEQVREKVSAELPEMEIYLGREIYSDSRSMDMLAADAGSGRNTMGSSRYVLIEFTPGAQYREIKNSLSNILSLGYQTILAHAERCMSIRKKPELAEELVQMGNYIQLNAGSIAGSFSDRRFCKKLMSMDCVHFVGTDCHGSTKRTPQIEKSIEYVIKHFGEEYAQQLYWENPKKMLGNEYL</sequence>
<dbReference type="EMBL" id="QGGY01000005">
    <property type="protein sequence ID" value="PWJ76153.1"/>
    <property type="molecule type" value="Genomic_DNA"/>
</dbReference>
<organism evidence="6 7">
    <name type="scientific">Murimonas intestini</name>
    <dbReference type="NCBI Taxonomy" id="1337051"/>
    <lineage>
        <taxon>Bacteria</taxon>
        <taxon>Bacillati</taxon>
        <taxon>Bacillota</taxon>
        <taxon>Clostridia</taxon>
        <taxon>Lachnospirales</taxon>
        <taxon>Lachnospiraceae</taxon>
        <taxon>Murimonas</taxon>
    </lineage>
</organism>
<dbReference type="RefSeq" id="WP_109626213.1">
    <property type="nucleotide sequence ID" value="NZ_JANKBJ010000003.1"/>
</dbReference>
<reference evidence="6 7" key="1">
    <citation type="submission" date="2018-05" db="EMBL/GenBank/DDBJ databases">
        <authorList>
            <person name="Goeker M."/>
            <person name="Huntemann M."/>
            <person name="Clum A."/>
            <person name="Pillay M."/>
            <person name="Palaniappan K."/>
            <person name="Varghese N."/>
            <person name="Mikhailova N."/>
            <person name="Stamatis D."/>
            <person name="Reddy T."/>
            <person name="Daum C."/>
            <person name="Shapiro N."/>
            <person name="Ivanova N."/>
            <person name="Kyrpides N."/>
            <person name="Woyke T."/>
        </authorList>
    </citation>
    <scope>NUCLEOTIDE SEQUENCE [LARGE SCALE GENOMIC DNA]</scope>
    <source>
        <strain evidence="6 7">DSM 26524</strain>
    </source>
</reference>
<gene>
    <name evidence="6" type="ORF">C7383_105189</name>
</gene>
<dbReference type="PANTHER" id="PTHR39181">
    <property type="entry name" value="TYROSINE-PROTEIN PHOSPHATASE YWQE"/>
    <property type="match status" value="1"/>
</dbReference>
<evidence type="ECO:0000256" key="3">
    <source>
        <dbReference type="ARBA" id="ARBA00022801"/>
    </source>
</evidence>
<dbReference type="PANTHER" id="PTHR39181:SF1">
    <property type="entry name" value="TYROSINE-PROTEIN PHOSPHATASE YWQE"/>
    <property type="match status" value="1"/>
</dbReference>
<dbReference type="InterPro" id="IPR016195">
    <property type="entry name" value="Pol/histidinol_Pase-like"/>
</dbReference>
<comment type="similarity">
    <text evidence="1">Belongs to the metallo-dependent hydrolases superfamily. CpsB/CapC family.</text>
</comment>